<dbReference type="GO" id="GO:0030623">
    <property type="term" value="F:U5 snRNA binding"/>
    <property type="evidence" value="ECO:0007669"/>
    <property type="project" value="TreeGrafter"/>
</dbReference>
<evidence type="ECO:0000256" key="2">
    <source>
        <dbReference type="SAM" id="SignalP"/>
    </source>
</evidence>
<proteinExistence type="predicted"/>
<dbReference type="InterPro" id="IPR027417">
    <property type="entry name" value="P-loop_NTPase"/>
</dbReference>
<feature type="non-terminal residue" evidence="4">
    <location>
        <position position="152"/>
    </location>
</feature>
<evidence type="ECO:0000259" key="3">
    <source>
        <dbReference type="Pfam" id="PF00009"/>
    </source>
</evidence>
<comment type="caution">
    <text evidence="4">The sequence shown here is derived from an EMBL/GenBank/DDBJ whole genome shotgun (WGS) entry which is preliminary data.</text>
</comment>
<dbReference type="GO" id="GO:0005525">
    <property type="term" value="F:GTP binding"/>
    <property type="evidence" value="ECO:0007669"/>
    <property type="project" value="InterPro"/>
</dbReference>
<name>A0AA38F7T8_TAXCH</name>
<dbReference type="GO" id="GO:0005829">
    <property type="term" value="C:cytosol"/>
    <property type="evidence" value="ECO:0007669"/>
    <property type="project" value="TreeGrafter"/>
</dbReference>
<reference evidence="4 5" key="1">
    <citation type="journal article" date="2021" name="Nat. Plants">
        <title>The Taxus genome provides insights into paclitaxel biosynthesis.</title>
        <authorList>
            <person name="Xiong X."/>
            <person name="Gou J."/>
            <person name="Liao Q."/>
            <person name="Li Y."/>
            <person name="Zhou Q."/>
            <person name="Bi G."/>
            <person name="Li C."/>
            <person name="Du R."/>
            <person name="Wang X."/>
            <person name="Sun T."/>
            <person name="Guo L."/>
            <person name="Liang H."/>
            <person name="Lu P."/>
            <person name="Wu Y."/>
            <person name="Zhang Z."/>
            <person name="Ro D.K."/>
            <person name="Shang Y."/>
            <person name="Huang S."/>
            <person name="Yan J."/>
        </authorList>
    </citation>
    <scope>NUCLEOTIDE SEQUENCE [LARGE SCALE GENOMIC DNA]</scope>
    <source>
        <strain evidence="4">Ta-2019</strain>
    </source>
</reference>
<dbReference type="Proteomes" id="UP000824469">
    <property type="component" value="Unassembled WGS sequence"/>
</dbReference>
<dbReference type="SUPFAM" id="SSF52540">
    <property type="entry name" value="P-loop containing nucleoside triphosphate hydrolases"/>
    <property type="match status" value="1"/>
</dbReference>
<dbReference type="Gene3D" id="3.40.50.300">
    <property type="entry name" value="P-loop containing nucleotide triphosphate hydrolases"/>
    <property type="match status" value="1"/>
</dbReference>
<dbReference type="InterPro" id="IPR000795">
    <property type="entry name" value="T_Tr_GTP-bd_dom"/>
</dbReference>
<dbReference type="GO" id="GO:0003924">
    <property type="term" value="F:GTPase activity"/>
    <property type="evidence" value="ECO:0007669"/>
    <property type="project" value="InterPro"/>
</dbReference>
<protein>
    <recommendedName>
        <fullName evidence="3">Tr-type G domain-containing protein</fullName>
    </recommendedName>
</protein>
<accession>A0AA38F7T8</accession>
<dbReference type="GO" id="GO:0046540">
    <property type="term" value="C:U4/U6 x U5 tri-snRNP complex"/>
    <property type="evidence" value="ECO:0007669"/>
    <property type="project" value="TreeGrafter"/>
</dbReference>
<dbReference type="Pfam" id="PF00009">
    <property type="entry name" value="GTP_EFTU"/>
    <property type="match status" value="1"/>
</dbReference>
<gene>
    <name evidence="4" type="ORF">KI387_043021</name>
</gene>
<organism evidence="4 5">
    <name type="scientific">Taxus chinensis</name>
    <name type="common">Chinese yew</name>
    <name type="synonym">Taxus wallichiana var. chinensis</name>
    <dbReference type="NCBI Taxonomy" id="29808"/>
    <lineage>
        <taxon>Eukaryota</taxon>
        <taxon>Viridiplantae</taxon>
        <taxon>Streptophyta</taxon>
        <taxon>Embryophyta</taxon>
        <taxon>Tracheophyta</taxon>
        <taxon>Spermatophyta</taxon>
        <taxon>Pinopsida</taxon>
        <taxon>Pinidae</taxon>
        <taxon>Conifers II</taxon>
        <taxon>Cupressales</taxon>
        <taxon>Taxaceae</taxon>
        <taxon>Taxus</taxon>
    </lineage>
</organism>
<keyword evidence="5" id="KW-1185">Reference proteome</keyword>
<dbReference type="EMBL" id="JAHRHJ020003408">
    <property type="protein sequence ID" value="KAH9291790.1"/>
    <property type="molecule type" value="Genomic_DNA"/>
</dbReference>
<evidence type="ECO:0000313" key="5">
    <source>
        <dbReference type="Proteomes" id="UP000824469"/>
    </source>
</evidence>
<dbReference type="AlphaFoldDB" id="A0AA38F7T8"/>
<evidence type="ECO:0000313" key="4">
    <source>
        <dbReference type="EMBL" id="KAH9291790.1"/>
    </source>
</evidence>
<dbReference type="PANTHER" id="PTHR42908:SF6">
    <property type="entry name" value="116 KDA U5 SMALL NUCLEAR RIBONUCLEOPROTEIN COMPONENT"/>
    <property type="match status" value="1"/>
</dbReference>
<dbReference type="PANTHER" id="PTHR42908">
    <property type="entry name" value="TRANSLATION ELONGATION FACTOR-RELATED"/>
    <property type="match status" value="1"/>
</dbReference>
<feature type="region of interest" description="Disordered" evidence="1">
    <location>
        <begin position="48"/>
        <end position="72"/>
    </location>
</feature>
<feature type="domain" description="Tr-type G" evidence="3">
    <location>
        <begin position="81"/>
        <end position="152"/>
    </location>
</feature>
<feature type="chain" id="PRO_5041226211" description="Tr-type G domain-containing protein" evidence="2">
    <location>
        <begin position="25"/>
        <end position="152"/>
    </location>
</feature>
<keyword evidence="2" id="KW-0732">Signal</keyword>
<sequence>VKCSLQQVLIMYFDLFFLPCFSLSLKMSEHPEEAASFLNNEMEKIHDKLSGHDSSSSSDSDDEKSKRKSIASSVTASITTSVNHLFSRKKHECQISIKAVLTPFIVEDTNVNSYLLNVMDSPSHVNFSDEMIVARRLADGVVLVVDAAEGIM</sequence>
<feature type="non-terminal residue" evidence="4">
    <location>
        <position position="1"/>
    </location>
</feature>
<evidence type="ECO:0000256" key="1">
    <source>
        <dbReference type="SAM" id="MobiDB-lite"/>
    </source>
</evidence>
<dbReference type="GO" id="GO:0071007">
    <property type="term" value="C:U2-type catalytic step 2 spliceosome"/>
    <property type="evidence" value="ECO:0007669"/>
    <property type="project" value="TreeGrafter"/>
</dbReference>
<dbReference type="GO" id="GO:0000398">
    <property type="term" value="P:mRNA splicing, via spliceosome"/>
    <property type="evidence" value="ECO:0007669"/>
    <property type="project" value="TreeGrafter"/>
</dbReference>
<feature type="signal peptide" evidence="2">
    <location>
        <begin position="1"/>
        <end position="24"/>
    </location>
</feature>